<sequence length="212" mass="22825">MTVLVVLDVDSTLIQQEVIELLADFAGVMPEVKLITERAMSGELDFKQSLEKRVGLLEGLSDEIFSQLKSQISLTPGVLELISAVHAKGGRIGAVSGGFRQILEPLADEIGLDYWMANSLEVVEGKLTGKVSGPVIDAEAKATALRKWAADSGIPVEHSIAIGDGANDIQMLQCAGYAVAFRPKPVLRQYADLVIEENSLLPVIEKLDLSTR</sequence>
<dbReference type="PANTHER" id="PTHR43344">
    <property type="entry name" value="PHOSPHOSERINE PHOSPHATASE"/>
    <property type="match status" value="1"/>
</dbReference>
<evidence type="ECO:0000256" key="7">
    <source>
        <dbReference type="ARBA" id="ARBA00022801"/>
    </source>
</evidence>
<dbReference type="SFLD" id="SFLDG01137">
    <property type="entry name" value="C1.6.1:_Phosphoserine_Phosphat"/>
    <property type="match status" value="1"/>
</dbReference>
<name>A0A6J6J6D5_9ZZZZ</name>
<dbReference type="InterPro" id="IPR036412">
    <property type="entry name" value="HAD-like_sf"/>
</dbReference>
<dbReference type="NCBIfam" id="TIGR00338">
    <property type="entry name" value="serB"/>
    <property type="match status" value="1"/>
</dbReference>
<dbReference type="UniPathway" id="UPA00135">
    <property type="reaction ID" value="UER00198"/>
</dbReference>
<protein>
    <recommendedName>
        <fullName evidence="4">phosphoserine phosphatase</fullName>
        <ecNumber evidence="4">3.1.3.3</ecNumber>
    </recommendedName>
    <alternativeName>
        <fullName evidence="10">O-phosphoserine phosphohydrolase</fullName>
    </alternativeName>
</protein>
<dbReference type="GO" id="GO:0036424">
    <property type="term" value="F:L-phosphoserine phosphatase activity"/>
    <property type="evidence" value="ECO:0007669"/>
    <property type="project" value="InterPro"/>
</dbReference>
<keyword evidence="8" id="KW-0460">Magnesium</keyword>
<evidence type="ECO:0000313" key="11">
    <source>
        <dbReference type="EMBL" id="CAB4632308.1"/>
    </source>
</evidence>
<comment type="pathway">
    <text evidence="2">Amino-acid biosynthesis; L-serine biosynthesis; L-serine from 3-phospho-D-glycerate: step 3/3.</text>
</comment>
<dbReference type="SUPFAM" id="SSF56784">
    <property type="entry name" value="HAD-like"/>
    <property type="match status" value="1"/>
</dbReference>
<keyword evidence="7" id="KW-0378">Hydrolase</keyword>
<evidence type="ECO:0000256" key="5">
    <source>
        <dbReference type="ARBA" id="ARBA00022605"/>
    </source>
</evidence>
<dbReference type="SFLD" id="SFLDS00003">
    <property type="entry name" value="Haloacid_Dehalogenase"/>
    <property type="match status" value="1"/>
</dbReference>
<dbReference type="SFLD" id="SFLDG01136">
    <property type="entry name" value="C1.6:_Phosphoserine_Phosphatas"/>
    <property type="match status" value="1"/>
</dbReference>
<gene>
    <name evidence="11" type="ORF">UFOPK2106_00326</name>
</gene>
<accession>A0A6J6J6D5</accession>
<comment type="cofactor">
    <cofactor evidence="1">
        <name>Mg(2+)</name>
        <dbReference type="ChEBI" id="CHEBI:18420"/>
    </cofactor>
</comment>
<dbReference type="PANTHER" id="PTHR43344:SF2">
    <property type="entry name" value="PHOSPHOSERINE PHOSPHATASE"/>
    <property type="match status" value="1"/>
</dbReference>
<evidence type="ECO:0000256" key="9">
    <source>
        <dbReference type="ARBA" id="ARBA00023299"/>
    </source>
</evidence>
<evidence type="ECO:0000256" key="3">
    <source>
        <dbReference type="ARBA" id="ARBA00009184"/>
    </source>
</evidence>
<keyword evidence="9" id="KW-0718">Serine biosynthesis</keyword>
<evidence type="ECO:0000256" key="10">
    <source>
        <dbReference type="ARBA" id="ARBA00031693"/>
    </source>
</evidence>
<evidence type="ECO:0000256" key="6">
    <source>
        <dbReference type="ARBA" id="ARBA00022723"/>
    </source>
</evidence>
<dbReference type="Pfam" id="PF12710">
    <property type="entry name" value="HAD"/>
    <property type="match status" value="1"/>
</dbReference>
<dbReference type="AlphaFoldDB" id="A0A6J6J6D5"/>
<evidence type="ECO:0000256" key="4">
    <source>
        <dbReference type="ARBA" id="ARBA00012640"/>
    </source>
</evidence>
<dbReference type="SFLD" id="SFLDF00029">
    <property type="entry name" value="phosphoserine_phosphatase"/>
    <property type="match status" value="1"/>
</dbReference>
<comment type="similarity">
    <text evidence="3">Belongs to the HAD-like hydrolase superfamily. SerB family.</text>
</comment>
<dbReference type="NCBIfam" id="TIGR01488">
    <property type="entry name" value="HAD-SF-IB"/>
    <property type="match status" value="1"/>
</dbReference>
<dbReference type="GO" id="GO:0000287">
    <property type="term" value="F:magnesium ion binding"/>
    <property type="evidence" value="ECO:0007669"/>
    <property type="project" value="TreeGrafter"/>
</dbReference>
<organism evidence="11">
    <name type="scientific">freshwater metagenome</name>
    <dbReference type="NCBI Taxonomy" id="449393"/>
    <lineage>
        <taxon>unclassified sequences</taxon>
        <taxon>metagenomes</taxon>
        <taxon>ecological metagenomes</taxon>
    </lineage>
</organism>
<dbReference type="GO" id="GO:0006564">
    <property type="term" value="P:L-serine biosynthetic process"/>
    <property type="evidence" value="ECO:0007669"/>
    <property type="project" value="UniProtKB-KW"/>
</dbReference>
<evidence type="ECO:0000256" key="8">
    <source>
        <dbReference type="ARBA" id="ARBA00022842"/>
    </source>
</evidence>
<keyword evidence="6" id="KW-0479">Metal-binding</keyword>
<dbReference type="Gene3D" id="3.40.50.1000">
    <property type="entry name" value="HAD superfamily/HAD-like"/>
    <property type="match status" value="1"/>
</dbReference>
<keyword evidence="5" id="KW-0028">Amino-acid biosynthesis</keyword>
<evidence type="ECO:0000256" key="1">
    <source>
        <dbReference type="ARBA" id="ARBA00001946"/>
    </source>
</evidence>
<dbReference type="InterPro" id="IPR023214">
    <property type="entry name" value="HAD_sf"/>
</dbReference>
<dbReference type="InterPro" id="IPR050582">
    <property type="entry name" value="HAD-like_SerB"/>
</dbReference>
<dbReference type="EMBL" id="CAEZVS010000027">
    <property type="protein sequence ID" value="CAB4632308.1"/>
    <property type="molecule type" value="Genomic_DNA"/>
</dbReference>
<dbReference type="InterPro" id="IPR004469">
    <property type="entry name" value="PSP"/>
</dbReference>
<proteinExistence type="inferred from homology"/>
<dbReference type="EC" id="3.1.3.3" evidence="4"/>
<dbReference type="GO" id="GO:0005737">
    <property type="term" value="C:cytoplasm"/>
    <property type="evidence" value="ECO:0007669"/>
    <property type="project" value="TreeGrafter"/>
</dbReference>
<reference evidence="11" key="1">
    <citation type="submission" date="2020-05" db="EMBL/GenBank/DDBJ databases">
        <authorList>
            <person name="Chiriac C."/>
            <person name="Salcher M."/>
            <person name="Ghai R."/>
            <person name="Kavagutti S V."/>
        </authorList>
    </citation>
    <scope>NUCLEOTIDE SEQUENCE</scope>
</reference>
<evidence type="ECO:0000256" key="2">
    <source>
        <dbReference type="ARBA" id="ARBA00005135"/>
    </source>
</evidence>